<feature type="transmembrane region" description="Helical" evidence="8">
    <location>
        <begin position="264"/>
        <end position="282"/>
    </location>
</feature>
<dbReference type="CDD" id="cd07329">
    <property type="entry name" value="M56_like"/>
    <property type="match status" value="1"/>
</dbReference>
<sequence length="970" mass="103367">MSASGSDGTAAGHAQAQIDERALTAGTNARFALLVVLILVSSGAMMLDVSASLSNPVGFGCAPATPDISDLGEPGNLIGVLSGILHDHLADACLARFRYAPPVWLVLAGPAAVVALARGLFLTLPWWKARHGRVIPLSAIDTDGEIGSALGRLATEAGLDQLPRVVVDPSAITAGAVVFGNNTQPVMRLDAGLLTRRTSDPVAFRAVVLHELGHVSNRDITITYATVAVWRAFLAIVLVPYVAWGAAQLVTVARTPYWPGHAPVLVRHLALPVFLTVLVYLARSEVLRLREVYADRTAIRHGADPLGWVDAVPSGPRALRRAGSAFAELWRTHPRWDLRLRSLTDPAALFGARAVPMFVTGVSSTLITASVTAYLGAYNLGYDPFASWPAFATHAVQLLAGPALITALAGVALWRAVAYDALTSRATRSGVWAGLWLGAGLATGELVIGQVTGNHWLPPRAGALVLPVLAGVAFAWWITRCAELWVNSWRGRTLRLPMLLSLTTAFLLLSAWVLWWQYEGMLFAAGVRFNPDLGLQLYEQADPVIATSHPHMTTVVNVTSMVLAGLPLWPLLIPTAVILAATSLLAWATRPADGTPPWAQGTIDVRWSAPPRPLLRQALLPGVLGGLACWATVTWVQAQLHTWPGHRFGLYLLIYEKWQIIALVVPAAGAAILASALATRHRLILALIATQTATLVGFLGLFALASTDGCLESLSILQTSCAWRPAFTWGNVGSALGIALVLASVAAFPATAITAPLRRRRHRPAPEAGAATRPVPRLGVFASCVLLVATAALVVTTRTTLVGATGRTEPLGATTPSNSQLPSSRRVRQDLLPRTDIPVPPQVATAVAAWRDQGGDRLLRRFADQWNLVYRTMRDSEHALGPGWVDFAKLRPICGNLRAIAHDAAGYPAIPDAQAQQHWQQVIELAETGGSLCEQVGEDPHDTRAPQSVQALGAALGHTTAVLNRLNTMS</sequence>
<evidence type="ECO:0000313" key="11">
    <source>
        <dbReference type="Proteomes" id="UP000622552"/>
    </source>
</evidence>
<dbReference type="GO" id="GO:0004222">
    <property type="term" value="F:metalloendopeptidase activity"/>
    <property type="evidence" value="ECO:0007669"/>
    <property type="project" value="InterPro"/>
</dbReference>
<feature type="transmembrane region" description="Helical" evidence="8">
    <location>
        <begin position="778"/>
        <end position="795"/>
    </location>
</feature>
<dbReference type="AlphaFoldDB" id="A0A8J7GPC2"/>
<feature type="transmembrane region" description="Helical" evidence="8">
    <location>
        <begin position="568"/>
        <end position="588"/>
    </location>
</feature>
<dbReference type="EMBL" id="JADOUF010000001">
    <property type="protein sequence ID" value="MBG6136454.1"/>
    <property type="molecule type" value="Genomic_DNA"/>
</dbReference>
<gene>
    <name evidence="10" type="ORF">IW245_002648</name>
</gene>
<feature type="transmembrane region" description="Helical" evidence="8">
    <location>
        <begin position="395"/>
        <end position="417"/>
    </location>
</feature>
<feature type="transmembrane region" description="Helical" evidence="8">
    <location>
        <begin position="499"/>
        <end position="518"/>
    </location>
</feature>
<feature type="transmembrane region" description="Helical" evidence="8">
    <location>
        <begin position="222"/>
        <end position="244"/>
    </location>
</feature>
<protein>
    <submittedName>
        <fullName evidence="10">Zn-dependent protease with chaperone function</fullName>
    </submittedName>
</protein>
<accession>A0A8J7GPC2</accession>
<dbReference type="InterPro" id="IPR001915">
    <property type="entry name" value="Peptidase_M48"/>
</dbReference>
<feature type="transmembrane region" description="Helical" evidence="8">
    <location>
        <begin position="429"/>
        <end position="449"/>
    </location>
</feature>
<evidence type="ECO:0000259" key="9">
    <source>
        <dbReference type="Pfam" id="PF01435"/>
    </source>
</evidence>
<dbReference type="Proteomes" id="UP000622552">
    <property type="component" value="Unassembled WGS sequence"/>
</dbReference>
<evidence type="ECO:0000256" key="3">
    <source>
        <dbReference type="ARBA" id="ARBA00022723"/>
    </source>
</evidence>
<evidence type="ECO:0000256" key="4">
    <source>
        <dbReference type="ARBA" id="ARBA00022801"/>
    </source>
</evidence>
<keyword evidence="8" id="KW-0812">Transmembrane</keyword>
<evidence type="ECO:0000256" key="7">
    <source>
        <dbReference type="SAM" id="MobiDB-lite"/>
    </source>
</evidence>
<feature type="region of interest" description="Disordered" evidence="7">
    <location>
        <begin position="806"/>
        <end position="825"/>
    </location>
</feature>
<keyword evidence="3" id="KW-0479">Metal-binding</keyword>
<evidence type="ECO:0000313" key="10">
    <source>
        <dbReference type="EMBL" id="MBG6136454.1"/>
    </source>
</evidence>
<feature type="transmembrane region" description="Helical" evidence="8">
    <location>
        <begin position="684"/>
        <end position="705"/>
    </location>
</feature>
<keyword evidence="5" id="KW-0862">Zinc</keyword>
<comment type="caution">
    <text evidence="10">The sequence shown here is derived from an EMBL/GenBank/DDBJ whole genome shotgun (WGS) entry which is preliminary data.</text>
</comment>
<dbReference type="Gene3D" id="3.30.2010.10">
    <property type="entry name" value="Metalloproteases ('zincins'), catalytic domain"/>
    <property type="match status" value="1"/>
</dbReference>
<feature type="compositionally biased region" description="Polar residues" evidence="7">
    <location>
        <begin position="814"/>
        <end position="823"/>
    </location>
</feature>
<organism evidence="10 11">
    <name type="scientific">Longispora fulva</name>
    <dbReference type="NCBI Taxonomy" id="619741"/>
    <lineage>
        <taxon>Bacteria</taxon>
        <taxon>Bacillati</taxon>
        <taxon>Actinomycetota</taxon>
        <taxon>Actinomycetes</taxon>
        <taxon>Micromonosporales</taxon>
        <taxon>Micromonosporaceae</taxon>
        <taxon>Longispora</taxon>
    </lineage>
</organism>
<evidence type="ECO:0000256" key="6">
    <source>
        <dbReference type="ARBA" id="ARBA00023049"/>
    </source>
</evidence>
<dbReference type="Pfam" id="PF01435">
    <property type="entry name" value="Peptidase_M48"/>
    <property type="match status" value="1"/>
</dbReference>
<feature type="transmembrane region" description="Helical" evidence="8">
    <location>
        <begin position="348"/>
        <end position="375"/>
    </location>
</feature>
<feature type="transmembrane region" description="Helical" evidence="8">
    <location>
        <begin position="461"/>
        <end position="478"/>
    </location>
</feature>
<keyword evidence="4" id="KW-0378">Hydrolase</keyword>
<keyword evidence="11" id="KW-1185">Reference proteome</keyword>
<feature type="transmembrane region" description="Helical" evidence="8">
    <location>
        <begin position="618"/>
        <end position="638"/>
    </location>
</feature>
<feature type="transmembrane region" description="Helical" evidence="8">
    <location>
        <begin position="658"/>
        <end position="677"/>
    </location>
</feature>
<keyword evidence="8" id="KW-0472">Membrane</keyword>
<reference evidence="10" key="1">
    <citation type="submission" date="2020-11" db="EMBL/GenBank/DDBJ databases">
        <title>Sequencing the genomes of 1000 actinobacteria strains.</title>
        <authorList>
            <person name="Klenk H.-P."/>
        </authorList>
    </citation>
    <scope>NUCLEOTIDE SEQUENCE</scope>
    <source>
        <strain evidence="10">DSM 45356</strain>
    </source>
</reference>
<feature type="domain" description="Peptidase M48" evidence="9">
    <location>
        <begin position="143"/>
        <end position="345"/>
    </location>
</feature>
<dbReference type="GO" id="GO:0046872">
    <property type="term" value="F:metal ion binding"/>
    <property type="evidence" value="ECO:0007669"/>
    <property type="project" value="UniProtKB-KW"/>
</dbReference>
<evidence type="ECO:0000256" key="8">
    <source>
        <dbReference type="SAM" id="Phobius"/>
    </source>
</evidence>
<keyword evidence="6" id="KW-0482">Metalloprotease</keyword>
<dbReference type="RefSeq" id="WP_197003426.1">
    <property type="nucleotide sequence ID" value="NZ_BONS01000015.1"/>
</dbReference>
<comment type="cofactor">
    <cofactor evidence="1">
        <name>Zn(2+)</name>
        <dbReference type="ChEBI" id="CHEBI:29105"/>
    </cofactor>
</comment>
<evidence type="ECO:0000256" key="2">
    <source>
        <dbReference type="ARBA" id="ARBA00022670"/>
    </source>
</evidence>
<feature type="transmembrane region" description="Helical" evidence="8">
    <location>
        <begin position="31"/>
        <end position="47"/>
    </location>
</feature>
<feature type="transmembrane region" description="Helical" evidence="8">
    <location>
        <begin position="735"/>
        <end position="757"/>
    </location>
</feature>
<name>A0A8J7GPC2_9ACTN</name>
<dbReference type="GO" id="GO:0006508">
    <property type="term" value="P:proteolysis"/>
    <property type="evidence" value="ECO:0007669"/>
    <property type="project" value="UniProtKB-KW"/>
</dbReference>
<keyword evidence="2 10" id="KW-0645">Protease</keyword>
<evidence type="ECO:0000256" key="1">
    <source>
        <dbReference type="ARBA" id="ARBA00001947"/>
    </source>
</evidence>
<feature type="transmembrane region" description="Helical" evidence="8">
    <location>
        <begin position="104"/>
        <end position="127"/>
    </location>
</feature>
<keyword evidence="8" id="KW-1133">Transmembrane helix</keyword>
<evidence type="ECO:0000256" key="5">
    <source>
        <dbReference type="ARBA" id="ARBA00022833"/>
    </source>
</evidence>
<proteinExistence type="predicted"/>